<evidence type="ECO:0000313" key="2">
    <source>
        <dbReference type="Proteomes" id="UP000784294"/>
    </source>
</evidence>
<sequence>MPFGYKGRQYQSSSLGNIRDVSAGDTNEQFFSVRDSIYKLWPGVSESMGSTEHFPSNSLGRNNLHVAKSDNFRAHSNTRISLFGRIITDLVLKPASGGSARKRLYHIAPSIREKSLVGDGRGIFTYGLSSNSAVAGASGIGLACMSPLMERSIEDEEGGNHLTRLASSSTQPIRLSQTINPLQPASLVYKPYYLGESRVQPLKRSKPFSSSIDTCIPFHT</sequence>
<organism evidence="1 2">
    <name type="scientific">Protopolystoma xenopodis</name>
    <dbReference type="NCBI Taxonomy" id="117903"/>
    <lineage>
        <taxon>Eukaryota</taxon>
        <taxon>Metazoa</taxon>
        <taxon>Spiralia</taxon>
        <taxon>Lophotrochozoa</taxon>
        <taxon>Platyhelminthes</taxon>
        <taxon>Monogenea</taxon>
        <taxon>Polyopisthocotylea</taxon>
        <taxon>Polystomatidea</taxon>
        <taxon>Polystomatidae</taxon>
        <taxon>Protopolystoma</taxon>
    </lineage>
</organism>
<name>A0A448WAV7_9PLAT</name>
<proteinExistence type="predicted"/>
<dbReference type="EMBL" id="CAAALY010001354">
    <property type="protein sequence ID" value="VEL07253.1"/>
    <property type="molecule type" value="Genomic_DNA"/>
</dbReference>
<comment type="caution">
    <text evidence="1">The sequence shown here is derived from an EMBL/GenBank/DDBJ whole genome shotgun (WGS) entry which is preliminary data.</text>
</comment>
<dbReference type="AlphaFoldDB" id="A0A448WAV7"/>
<reference evidence="1" key="1">
    <citation type="submission" date="2018-11" db="EMBL/GenBank/DDBJ databases">
        <authorList>
            <consortium name="Pathogen Informatics"/>
        </authorList>
    </citation>
    <scope>NUCLEOTIDE SEQUENCE</scope>
</reference>
<accession>A0A448WAV7</accession>
<evidence type="ECO:0000313" key="1">
    <source>
        <dbReference type="EMBL" id="VEL07253.1"/>
    </source>
</evidence>
<keyword evidence="2" id="KW-1185">Reference proteome</keyword>
<dbReference type="Proteomes" id="UP000784294">
    <property type="component" value="Unassembled WGS sequence"/>
</dbReference>
<protein>
    <submittedName>
        <fullName evidence="1">Uncharacterized protein</fullName>
    </submittedName>
</protein>
<gene>
    <name evidence="1" type="ORF">PXEA_LOCUS693</name>
</gene>